<dbReference type="Proteomes" id="UP001589792">
    <property type="component" value="Unassembled WGS sequence"/>
</dbReference>
<dbReference type="InterPro" id="IPR050834">
    <property type="entry name" value="Glycosyltransf_2"/>
</dbReference>
<proteinExistence type="predicted"/>
<dbReference type="Gene3D" id="3.90.550.10">
    <property type="entry name" value="Spore Coat Polysaccharide Biosynthesis Protein SpsA, Chain A"/>
    <property type="match status" value="1"/>
</dbReference>
<evidence type="ECO:0000313" key="2">
    <source>
        <dbReference type="EMBL" id="MFC0229295.1"/>
    </source>
</evidence>
<dbReference type="RefSeq" id="WP_380681202.1">
    <property type="nucleotide sequence ID" value="NZ_CP173186.1"/>
</dbReference>
<sequence>MKVSVIVPTYNGGSVWGKSAKAISECSPQSKEVLVIDSSSKDATVEIARKYDFKIEVISSSEFNHGGTRNKGAQDCNGDIAVFITQDAIAKKDSIERILAPFSDPNIVCAYGRQLPHDDANPLAKHAREFNYGKKSYISDITSCDALGLKTVFMSNSFAAYRLSAFNQLGGFPENTILCEDMYLAAKAVLANFKVAYVADAEVYHSHNYTMVEEFKRYFDIGVFHHDEPWIRESFGGASGEGKKFIFSEIKYLTKNGILWLPIAFANNLAKILGYKLGQNYKKIPAVLRRRLSMHTRYWNNFQE</sequence>
<keyword evidence="2" id="KW-0808">Transferase</keyword>
<dbReference type="SUPFAM" id="SSF53448">
    <property type="entry name" value="Nucleotide-diphospho-sugar transferases"/>
    <property type="match status" value="1"/>
</dbReference>
<dbReference type="PANTHER" id="PTHR43685:SF13">
    <property type="entry name" value="O ANTIGEN BIOSYNTHESIS RHAMNOSYLTRANSFERASE RFBN"/>
    <property type="match status" value="1"/>
</dbReference>
<accession>A0ABV6EJW4</accession>
<dbReference type="EC" id="2.4.-.-" evidence="2"/>
<gene>
    <name evidence="2" type="ORF">ACFFJ3_22840</name>
</gene>
<dbReference type="EMBL" id="JBHLXG010000038">
    <property type="protein sequence ID" value="MFC0229295.1"/>
    <property type="molecule type" value="Genomic_DNA"/>
</dbReference>
<keyword evidence="3" id="KW-1185">Reference proteome</keyword>
<dbReference type="PANTHER" id="PTHR43685">
    <property type="entry name" value="GLYCOSYLTRANSFERASE"/>
    <property type="match status" value="1"/>
</dbReference>
<feature type="domain" description="Glycosyltransferase 2-like" evidence="1">
    <location>
        <begin position="4"/>
        <end position="169"/>
    </location>
</feature>
<dbReference type="GO" id="GO:0016757">
    <property type="term" value="F:glycosyltransferase activity"/>
    <property type="evidence" value="ECO:0007669"/>
    <property type="project" value="UniProtKB-KW"/>
</dbReference>
<comment type="caution">
    <text evidence="2">The sequence shown here is derived from an EMBL/GenBank/DDBJ whole genome shotgun (WGS) entry which is preliminary data.</text>
</comment>
<name>A0ABV6EJW4_9GAMM</name>
<dbReference type="InterPro" id="IPR001173">
    <property type="entry name" value="Glyco_trans_2-like"/>
</dbReference>
<reference evidence="2 3" key="1">
    <citation type="submission" date="2024-09" db="EMBL/GenBank/DDBJ databases">
        <authorList>
            <person name="Sun Q."/>
            <person name="Mori K."/>
        </authorList>
    </citation>
    <scope>NUCLEOTIDE SEQUENCE [LARGE SCALE GENOMIC DNA]</scope>
    <source>
        <strain evidence="2 3">CCM 8626</strain>
    </source>
</reference>
<protein>
    <submittedName>
        <fullName evidence="2">Glycosyltransferase family 2 protein</fullName>
        <ecNumber evidence="2">2.4.-.-</ecNumber>
    </submittedName>
</protein>
<organism evidence="2 3">
    <name type="scientific">Serratia aquatilis</name>
    <dbReference type="NCBI Taxonomy" id="1737515"/>
    <lineage>
        <taxon>Bacteria</taxon>
        <taxon>Pseudomonadati</taxon>
        <taxon>Pseudomonadota</taxon>
        <taxon>Gammaproteobacteria</taxon>
        <taxon>Enterobacterales</taxon>
        <taxon>Yersiniaceae</taxon>
        <taxon>Serratia</taxon>
    </lineage>
</organism>
<evidence type="ECO:0000313" key="3">
    <source>
        <dbReference type="Proteomes" id="UP001589792"/>
    </source>
</evidence>
<keyword evidence="2" id="KW-0328">Glycosyltransferase</keyword>
<dbReference type="Pfam" id="PF00535">
    <property type="entry name" value="Glycos_transf_2"/>
    <property type="match status" value="1"/>
</dbReference>
<evidence type="ECO:0000259" key="1">
    <source>
        <dbReference type="Pfam" id="PF00535"/>
    </source>
</evidence>
<dbReference type="InterPro" id="IPR029044">
    <property type="entry name" value="Nucleotide-diphossugar_trans"/>
</dbReference>